<reference evidence="11" key="1">
    <citation type="submission" date="2016-01" db="EMBL/GenBank/DDBJ databases">
        <title>Diversity of S-adenosylmethionine dependent methyltransferases of the cryptobiotic chironomid in relation to desiccation stress resistance.</title>
        <authorList>
            <person name="Deviatiiarov R."/>
            <person name="Gusev O."/>
            <person name="Aupov R."/>
            <person name="Cornette R."/>
            <person name="Kikawada T."/>
        </authorList>
    </citation>
    <scope>NUCLEOTIDE SEQUENCE</scope>
</reference>
<dbReference type="AlphaFoldDB" id="A0A1B3PDB5"/>
<evidence type="ECO:0000256" key="7">
    <source>
        <dbReference type="ARBA" id="ARBA00023242"/>
    </source>
</evidence>
<dbReference type="InterPro" id="IPR049470">
    <property type="entry name" value="TRM61_C"/>
</dbReference>
<sequence>MSFTKPERVINEGDTVILYITINNMHAIEVKSHTTNKHGQKVEYVHQTAYGALKVQSLIGKEYGTKIHLPKGYAFILQMNPELWTMSLPHRTQILYTPDISMILMQLEIQPSSVIIEAGTGSGSLSHYFLRAIYGKGHLYTFDFHESRVDQAREEFQKHGFGNFVTAQHRDVVSDGFTDDLNGKADAIFLDLPAPYKAIDHVVKALKPSGGRFCAFSPCIEQTQETCLQLEKYGFLEIHTIEILQSEHIVREKNIPVMDLSFVKQKREDTESKLPKRDEKRPQLPTRKILTTLNTPIQQGHTGYLTFATFLRI</sequence>
<keyword evidence="3 11" id="KW-0489">Methyltransferase</keyword>
<reference evidence="12" key="2">
    <citation type="submission" date="2021-03" db="EMBL/GenBank/DDBJ databases">
        <title>Chromosome level genome of the anhydrobiotic midge Polypedilum vanderplanki.</title>
        <authorList>
            <person name="Yoshida Y."/>
            <person name="Kikawada T."/>
            <person name="Gusev O."/>
        </authorList>
    </citation>
    <scope>NUCLEOTIDE SEQUENCE</scope>
    <source>
        <strain evidence="12">NIAS01</strain>
        <tissue evidence="12">Whole body or cell culture</tissue>
    </source>
</reference>
<evidence type="ECO:0000313" key="11">
    <source>
        <dbReference type="EMBL" id="AOG17710.1"/>
    </source>
</evidence>
<evidence type="ECO:0000256" key="9">
    <source>
        <dbReference type="PIRSR" id="PIRSR017269-1"/>
    </source>
</evidence>
<dbReference type="Gene3D" id="3.40.50.150">
    <property type="entry name" value="Vaccinia Virus protein VP39"/>
    <property type="match status" value="1"/>
</dbReference>
<evidence type="ECO:0000259" key="10">
    <source>
        <dbReference type="Pfam" id="PF08704"/>
    </source>
</evidence>
<feature type="binding site" evidence="9">
    <location>
        <position position="191"/>
    </location>
    <ligand>
        <name>S-adenosyl-L-methionine</name>
        <dbReference type="ChEBI" id="CHEBI:59789"/>
    </ligand>
</feature>
<dbReference type="GO" id="GO:0160107">
    <property type="term" value="F:tRNA (adenine(58)-N1)-methyltransferase activity"/>
    <property type="evidence" value="ECO:0007669"/>
    <property type="project" value="UniProtKB-EC"/>
</dbReference>
<keyword evidence="4 11" id="KW-0808">Transferase</keyword>
<dbReference type="GO" id="GO:0031515">
    <property type="term" value="C:tRNA (m1A) methyltransferase complex"/>
    <property type="evidence" value="ECO:0007669"/>
    <property type="project" value="InterPro"/>
</dbReference>
<keyword evidence="5 9" id="KW-0949">S-adenosyl-L-methionine</keyword>
<name>A0A1B3PDB5_POLVA</name>
<feature type="binding site" evidence="9">
    <location>
        <begin position="122"/>
        <end position="125"/>
    </location>
    <ligand>
        <name>S-adenosyl-L-methionine</name>
        <dbReference type="ChEBI" id="CHEBI:59789"/>
    </ligand>
</feature>
<dbReference type="PANTHER" id="PTHR12133:SF2">
    <property type="entry name" value="TRNA (ADENINE(58)-N(1))-METHYLTRANSFERASE CATALYTIC SUBUNIT TRMT61A"/>
    <property type="match status" value="1"/>
</dbReference>
<dbReference type="GO" id="GO:0005634">
    <property type="term" value="C:nucleus"/>
    <property type="evidence" value="ECO:0007669"/>
    <property type="project" value="UniProtKB-SubCell"/>
</dbReference>
<keyword evidence="13" id="KW-1185">Reference proteome</keyword>
<organism evidence="11">
    <name type="scientific">Polypedilum vanderplanki</name>
    <name type="common">Sleeping chironomid midge</name>
    <dbReference type="NCBI Taxonomy" id="319348"/>
    <lineage>
        <taxon>Eukaryota</taxon>
        <taxon>Metazoa</taxon>
        <taxon>Ecdysozoa</taxon>
        <taxon>Arthropoda</taxon>
        <taxon>Hexapoda</taxon>
        <taxon>Insecta</taxon>
        <taxon>Pterygota</taxon>
        <taxon>Neoptera</taxon>
        <taxon>Endopterygota</taxon>
        <taxon>Diptera</taxon>
        <taxon>Nematocera</taxon>
        <taxon>Chironomoidea</taxon>
        <taxon>Chironomidae</taxon>
        <taxon>Chironominae</taxon>
        <taxon>Polypedilum</taxon>
        <taxon>Polypedilum</taxon>
    </lineage>
</organism>
<evidence type="ECO:0000256" key="4">
    <source>
        <dbReference type="ARBA" id="ARBA00022679"/>
    </source>
</evidence>
<dbReference type="PANTHER" id="PTHR12133">
    <property type="entry name" value="TRNA (ADENINE(58)-N(1))-METHYLTRANSFERASE"/>
    <property type="match status" value="1"/>
</dbReference>
<keyword evidence="7" id="KW-0539">Nucleus</keyword>
<dbReference type="PIRSF" id="PIRSF017269">
    <property type="entry name" value="GCD14"/>
    <property type="match status" value="1"/>
</dbReference>
<evidence type="ECO:0000313" key="13">
    <source>
        <dbReference type="Proteomes" id="UP001107558"/>
    </source>
</evidence>
<dbReference type="Proteomes" id="UP001107558">
    <property type="component" value="Chromosome 1"/>
</dbReference>
<gene>
    <name evidence="11" type="primary">RNA-MT13</name>
    <name evidence="12" type="ORF">PVAND_013667</name>
</gene>
<keyword evidence="6" id="KW-0819">tRNA processing</keyword>
<dbReference type="EC" id="2.1.1.220" evidence="2"/>
<evidence type="ECO:0000256" key="6">
    <source>
        <dbReference type="ARBA" id="ARBA00022694"/>
    </source>
</evidence>
<comment type="subcellular location">
    <subcellularLocation>
        <location evidence="1">Nucleus</location>
    </subcellularLocation>
</comment>
<feature type="non-terminal residue" evidence="11">
    <location>
        <position position="313"/>
    </location>
</feature>
<dbReference type="GO" id="GO:0030488">
    <property type="term" value="P:tRNA methylation"/>
    <property type="evidence" value="ECO:0007669"/>
    <property type="project" value="InterPro"/>
</dbReference>
<dbReference type="InterPro" id="IPR014816">
    <property type="entry name" value="tRNA_MeTrfase_Gcd14"/>
</dbReference>
<feature type="domain" description="tRNA (adenine(58)-N(1))-methyltransferase catalytic subunit TRM61 C-terminal" evidence="10">
    <location>
        <begin position="72"/>
        <end position="309"/>
    </location>
</feature>
<dbReference type="InterPro" id="IPR029063">
    <property type="entry name" value="SAM-dependent_MTases_sf"/>
</dbReference>
<dbReference type="Pfam" id="PF08704">
    <property type="entry name" value="GCD14"/>
    <property type="match status" value="1"/>
</dbReference>
<accession>A0A1B3PDB5</accession>
<feature type="binding site" evidence="9">
    <location>
        <position position="143"/>
    </location>
    <ligand>
        <name>S-adenosyl-L-methionine</name>
        <dbReference type="ChEBI" id="CHEBI:59789"/>
    </ligand>
</feature>
<proteinExistence type="evidence at transcript level"/>
<evidence type="ECO:0000256" key="2">
    <source>
        <dbReference type="ARBA" id="ARBA00012796"/>
    </source>
</evidence>
<evidence type="ECO:0000256" key="5">
    <source>
        <dbReference type="ARBA" id="ARBA00022691"/>
    </source>
</evidence>
<evidence type="ECO:0000256" key="1">
    <source>
        <dbReference type="ARBA" id="ARBA00004123"/>
    </source>
</evidence>
<dbReference type="Gene3D" id="3.10.330.20">
    <property type="match status" value="1"/>
</dbReference>
<dbReference type="FunFam" id="3.10.330.20:FF:000002">
    <property type="entry name" value="tRNA (adenine(58)-N(1))-methyltransferase catalytic subunit TRMT61A"/>
    <property type="match status" value="1"/>
</dbReference>
<evidence type="ECO:0000313" key="12">
    <source>
        <dbReference type="EMBL" id="KAG5684433.1"/>
    </source>
</evidence>
<dbReference type="SUPFAM" id="SSF53335">
    <property type="entry name" value="S-adenosyl-L-methionine-dependent methyltransferases"/>
    <property type="match status" value="1"/>
</dbReference>
<evidence type="ECO:0000256" key="3">
    <source>
        <dbReference type="ARBA" id="ARBA00022603"/>
    </source>
</evidence>
<dbReference type="EMBL" id="KU659911">
    <property type="protein sequence ID" value="AOG17710.1"/>
    <property type="molecule type" value="mRNA"/>
</dbReference>
<dbReference type="EMBL" id="JADBJN010000001">
    <property type="protein sequence ID" value="KAG5684433.1"/>
    <property type="molecule type" value="Genomic_DNA"/>
</dbReference>
<feature type="binding site" evidence="9">
    <location>
        <position position="171"/>
    </location>
    <ligand>
        <name>S-adenosyl-L-methionine</name>
        <dbReference type="ChEBI" id="CHEBI:59789"/>
    </ligand>
</feature>
<comment type="catalytic activity">
    <reaction evidence="8">
        <text>an adenosine in mRNA + S-adenosyl-L-methionine = an N(1)-methyladenosine in mRNA + S-adenosyl-L-homocysteine + H(+)</text>
        <dbReference type="Rhea" id="RHEA:55392"/>
        <dbReference type="Rhea" id="RHEA-COMP:12414"/>
        <dbReference type="Rhea" id="RHEA-COMP:12415"/>
        <dbReference type="ChEBI" id="CHEBI:15378"/>
        <dbReference type="ChEBI" id="CHEBI:57856"/>
        <dbReference type="ChEBI" id="CHEBI:59789"/>
        <dbReference type="ChEBI" id="CHEBI:74411"/>
        <dbReference type="ChEBI" id="CHEBI:74491"/>
    </reaction>
</comment>
<dbReference type="OrthoDB" id="1925287at2759"/>
<protein>
    <recommendedName>
        <fullName evidence="2">tRNA (adenine(58)-N(1))-methyltransferase</fullName>
        <ecNumber evidence="2">2.1.1.220</ecNumber>
    </recommendedName>
</protein>
<evidence type="ECO:0000256" key="8">
    <source>
        <dbReference type="ARBA" id="ARBA00048481"/>
    </source>
</evidence>
<dbReference type="PROSITE" id="PS51620">
    <property type="entry name" value="SAM_TRM61"/>
    <property type="match status" value="1"/>
</dbReference>